<dbReference type="Proteomes" id="UP000030701">
    <property type="component" value="Unassembled WGS sequence"/>
</dbReference>
<proteinExistence type="predicted"/>
<dbReference type="AlphaFoldDB" id="X0KI82"/>
<organism evidence="1">
    <name type="scientific">Fusarium oxysporum f. sp. vasinfectum 25433</name>
    <dbReference type="NCBI Taxonomy" id="1089449"/>
    <lineage>
        <taxon>Eukaryota</taxon>
        <taxon>Fungi</taxon>
        <taxon>Dikarya</taxon>
        <taxon>Ascomycota</taxon>
        <taxon>Pezizomycotina</taxon>
        <taxon>Sordariomycetes</taxon>
        <taxon>Hypocreomycetidae</taxon>
        <taxon>Hypocreales</taxon>
        <taxon>Nectriaceae</taxon>
        <taxon>Fusarium</taxon>
        <taxon>Fusarium oxysporum species complex</taxon>
    </lineage>
</organism>
<evidence type="ECO:0000313" key="1">
    <source>
        <dbReference type="EMBL" id="EXM13223.1"/>
    </source>
</evidence>
<name>X0KI82_FUSOX</name>
<protein>
    <submittedName>
        <fullName evidence="1">Uncharacterized protein</fullName>
    </submittedName>
</protein>
<gene>
    <name evidence="1" type="ORF">FOTG_18318</name>
</gene>
<dbReference type="HOGENOM" id="CLU_1094328_0_0_1"/>
<reference evidence="1" key="2">
    <citation type="submission" date="2012-05" db="EMBL/GenBank/DDBJ databases">
        <title>The Genome Annotation of Fusarium oxysporum Cotton.</title>
        <authorList>
            <consortium name="The Broad Institute Genomics Platform"/>
            <person name="Ma L.-J."/>
            <person name="Corby-Kistler H."/>
            <person name="Broz K."/>
            <person name="Gale L.R."/>
            <person name="Jonkers W."/>
            <person name="O'Donnell K."/>
            <person name="Ploetz R."/>
            <person name="Steinberg C."/>
            <person name="Schwartz D.C."/>
            <person name="VanEtten H."/>
            <person name="Zhou S."/>
            <person name="Young S.K."/>
            <person name="Zeng Q."/>
            <person name="Gargeya S."/>
            <person name="Fitzgerald M."/>
            <person name="Abouelleil A."/>
            <person name="Alvarado L."/>
            <person name="Chapman S.B."/>
            <person name="Gainer-Dewar J."/>
            <person name="Goldberg J."/>
            <person name="Griggs A."/>
            <person name="Gujja S."/>
            <person name="Hansen M."/>
            <person name="Howarth C."/>
            <person name="Imamovic A."/>
            <person name="Ireland A."/>
            <person name="Larimer J."/>
            <person name="McCowan C."/>
            <person name="Murphy C."/>
            <person name="Pearson M."/>
            <person name="Poon T.W."/>
            <person name="Priest M."/>
            <person name="Roberts A."/>
            <person name="Saif S."/>
            <person name="Shea T."/>
            <person name="Sykes S."/>
            <person name="Wortman J."/>
            <person name="Nusbaum C."/>
            <person name="Birren B."/>
        </authorList>
    </citation>
    <scope>NUCLEOTIDE SEQUENCE</scope>
    <source>
        <strain evidence="1">25433</strain>
    </source>
</reference>
<dbReference type="OrthoDB" id="5090128at2759"/>
<reference evidence="1" key="1">
    <citation type="submission" date="2011-11" db="EMBL/GenBank/DDBJ databases">
        <title>The Genome Sequence of Fusarium oxysporum Cotton.</title>
        <authorList>
            <consortium name="The Broad Institute Genome Sequencing Platform"/>
            <person name="Ma L.-J."/>
            <person name="Gale L.R."/>
            <person name="Schwartz D.C."/>
            <person name="Zhou S."/>
            <person name="Corby-Kistler H."/>
            <person name="Young S.K."/>
            <person name="Zeng Q."/>
            <person name="Gargeya S."/>
            <person name="Fitzgerald M."/>
            <person name="Haas B."/>
            <person name="Abouelleil A."/>
            <person name="Alvarado L."/>
            <person name="Arachchi H.M."/>
            <person name="Berlin A."/>
            <person name="Brown A."/>
            <person name="Chapman S.B."/>
            <person name="Chen Z."/>
            <person name="Dunbar C."/>
            <person name="Freedman E."/>
            <person name="Gearin G."/>
            <person name="Goldberg J."/>
            <person name="Griggs A."/>
            <person name="Gujja S."/>
            <person name="Heiman D."/>
            <person name="Howarth C."/>
            <person name="Larson L."/>
            <person name="Lui A."/>
            <person name="MacDonald P.J.P."/>
            <person name="Montmayeur A."/>
            <person name="Murphy C."/>
            <person name="Neiman D."/>
            <person name="Pearson M."/>
            <person name="Priest M."/>
            <person name="Roberts A."/>
            <person name="Saif S."/>
            <person name="Shea T."/>
            <person name="Shenoy N."/>
            <person name="Sisk P."/>
            <person name="Stolte C."/>
            <person name="Sykes S."/>
            <person name="Wortman J."/>
            <person name="Nusbaum C."/>
            <person name="Birren B."/>
        </authorList>
    </citation>
    <scope>NUCLEOTIDE SEQUENCE [LARGE SCALE GENOMIC DNA]</scope>
    <source>
        <strain evidence="1">25433</strain>
    </source>
</reference>
<dbReference type="EMBL" id="JH658165">
    <property type="protein sequence ID" value="EXM13223.1"/>
    <property type="molecule type" value="Genomic_DNA"/>
</dbReference>
<sequence>MSQHREGEVSVQPLKEVPEWMEAVVIRENLVRMLRCIGQLQSYRGGRKTLLVPGSATFFKNRVAKLTFYEDPAEEQVGSSEDGEGDVEVDDWKEGRLLVALPEVAQPFATLLAIEALWLDRSERRGEEIEVKGPRVLDPAVIYDMLRGKRYLTWSVQEATEFAYSIPFVPLERGGWYDTEIVAEWREFVQCYRAHDFLGYLLVKGAVESWPLSRFLDTPAFLETKTVTYDCLMRQDQRRGKRDSSEWPFIIEIV</sequence>
<accession>X0KI82</accession>